<dbReference type="Gene3D" id="3.90.79.10">
    <property type="entry name" value="Nucleoside Triphosphate Pyrophosphohydrolase"/>
    <property type="match status" value="1"/>
</dbReference>
<dbReference type="Proteomes" id="UP000199086">
    <property type="component" value="Unassembled WGS sequence"/>
</dbReference>
<sequence length="227" mass="24651">MHPPIVLSGDELSDVPMAWPVASRRLVGEGAVFDLVRDQVVDPGGAELRREWIRHPGAVGVIVLDQDDRVVLVRQYRHPSGLRLVEPPAGLLDLDGEDHVVAAQRELAEEVGLAAADWRVLVDMFTSPGASQESVRIYLARGLSAVDRPEGFVAEGEEAEMDIVLATLDDVVTAVLEGRLQNPVLVAGAMAAAASRPRGWENLRPADAPWPARLLRAEFLARAPMDR</sequence>
<dbReference type="GO" id="GO:0006753">
    <property type="term" value="P:nucleoside phosphate metabolic process"/>
    <property type="evidence" value="ECO:0007669"/>
    <property type="project" value="TreeGrafter"/>
</dbReference>
<evidence type="ECO:0000313" key="4">
    <source>
        <dbReference type="Proteomes" id="UP000199086"/>
    </source>
</evidence>
<name>A0A1G6GRX1_9ACTN</name>
<dbReference type="GO" id="GO:0016787">
    <property type="term" value="F:hydrolase activity"/>
    <property type="evidence" value="ECO:0007669"/>
    <property type="project" value="UniProtKB-KW"/>
</dbReference>
<dbReference type="Pfam" id="PF00293">
    <property type="entry name" value="NUDIX"/>
    <property type="match status" value="1"/>
</dbReference>
<reference evidence="3 4" key="1">
    <citation type="submission" date="2016-06" db="EMBL/GenBank/DDBJ databases">
        <authorList>
            <person name="Olsen C.W."/>
            <person name="Carey S."/>
            <person name="Hinshaw L."/>
            <person name="Karasin A.I."/>
        </authorList>
    </citation>
    <scope>NUCLEOTIDE SEQUENCE [LARGE SCALE GENOMIC DNA]</scope>
    <source>
        <strain evidence="3 4">LZ-22</strain>
    </source>
</reference>
<dbReference type="SUPFAM" id="SSF55811">
    <property type="entry name" value="Nudix"/>
    <property type="match status" value="1"/>
</dbReference>
<evidence type="ECO:0000256" key="1">
    <source>
        <dbReference type="ARBA" id="ARBA00022801"/>
    </source>
</evidence>
<dbReference type="GO" id="GO:0019693">
    <property type="term" value="P:ribose phosphate metabolic process"/>
    <property type="evidence" value="ECO:0007669"/>
    <property type="project" value="TreeGrafter"/>
</dbReference>
<dbReference type="InterPro" id="IPR000086">
    <property type="entry name" value="NUDIX_hydrolase_dom"/>
</dbReference>
<organism evidence="3 4">
    <name type="scientific">Raineyella antarctica</name>
    <dbReference type="NCBI Taxonomy" id="1577474"/>
    <lineage>
        <taxon>Bacteria</taxon>
        <taxon>Bacillati</taxon>
        <taxon>Actinomycetota</taxon>
        <taxon>Actinomycetes</taxon>
        <taxon>Propionibacteriales</taxon>
        <taxon>Propionibacteriaceae</taxon>
        <taxon>Raineyella</taxon>
    </lineage>
</organism>
<dbReference type="AlphaFoldDB" id="A0A1G6GRX1"/>
<proteinExistence type="predicted"/>
<evidence type="ECO:0000259" key="2">
    <source>
        <dbReference type="PROSITE" id="PS51462"/>
    </source>
</evidence>
<protein>
    <submittedName>
        <fullName evidence="3">ADP-ribose pyrophosphatase</fullName>
    </submittedName>
</protein>
<dbReference type="EMBL" id="FMYF01000004">
    <property type="protein sequence ID" value="SDB84740.1"/>
    <property type="molecule type" value="Genomic_DNA"/>
</dbReference>
<dbReference type="InterPro" id="IPR015797">
    <property type="entry name" value="NUDIX_hydrolase-like_dom_sf"/>
</dbReference>
<feature type="domain" description="Nudix hydrolase" evidence="2">
    <location>
        <begin position="53"/>
        <end position="188"/>
    </location>
</feature>
<keyword evidence="4" id="KW-1185">Reference proteome</keyword>
<dbReference type="STRING" id="1577474.GA0111570_104350"/>
<dbReference type="PANTHER" id="PTHR11839">
    <property type="entry name" value="UDP/ADP-SUGAR PYROPHOSPHATASE"/>
    <property type="match status" value="1"/>
</dbReference>
<dbReference type="GO" id="GO:0005829">
    <property type="term" value="C:cytosol"/>
    <property type="evidence" value="ECO:0007669"/>
    <property type="project" value="TreeGrafter"/>
</dbReference>
<keyword evidence="1" id="KW-0378">Hydrolase</keyword>
<dbReference type="PANTHER" id="PTHR11839:SF31">
    <property type="entry name" value="ADP-RIBOSE PYROPHOSPHATASE"/>
    <property type="match status" value="1"/>
</dbReference>
<dbReference type="PROSITE" id="PS51462">
    <property type="entry name" value="NUDIX"/>
    <property type="match status" value="1"/>
</dbReference>
<gene>
    <name evidence="3" type="ORF">GA0111570_104350</name>
</gene>
<evidence type="ECO:0000313" key="3">
    <source>
        <dbReference type="EMBL" id="SDB84740.1"/>
    </source>
</evidence>
<accession>A0A1G6GRX1</accession>